<dbReference type="Gene3D" id="2.70.210.12">
    <property type="entry name" value="GTP1/OBG domain"/>
    <property type="match status" value="1"/>
</dbReference>
<dbReference type="HAMAP" id="MF_01454">
    <property type="entry name" value="GTPase_Obg"/>
    <property type="match status" value="1"/>
</dbReference>
<dbReference type="PROSITE" id="PS51710">
    <property type="entry name" value="G_OBG"/>
    <property type="match status" value="1"/>
</dbReference>
<dbReference type="AlphaFoldDB" id="A0A381UEB8"/>
<keyword evidence="5" id="KW-0547">Nucleotide-binding</keyword>
<proteinExistence type="inferred from homology"/>
<dbReference type="Pfam" id="PF01926">
    <property type="entry name" value="MMR_HSR1"/>
    <property type="match status" value="1"/>
</dbReference>
<dbReference type="SUPFAM" id="SSF52540">
    <property type="entry name" value="P-loop containing nucleoside triphosphate hydrolases"/>
    <property type="match status" value="1"/>
</dbReference>
<dbReference type="InterPro" id="IPR027417">
    <property type="entry name" value="P-loop_NTPase"/>
</dbReference>
<dbReference type="PRINTS" id="PR00326">
    <property type="entry name" value="GTP1OBG"/>
</dbReference>
<keyword evidence="7" id="KW-0460">Magnesium</keyword>
<evidence type="ECO:0000256" key="2">
    <source>
        <dbReference type="ARBA" id="ARBA00007699"/>
    </source>
</evidence>
<dbReference type="CDD" id="cd01898">
    <property type="entry name" value="Obg"/>
    <property type="match status" value="1"/>
</dbReference>
<evidence type="ECO:0000256" key="4">
    <source>
        <dbReference type="ARBA" id="ARBA00022723"/>
    </source>
</evidence>
<dbReference type="InterPro" id="IPR045086">
    <property type="entry name" value="OBG_GTPase"/>
</dbReference>
<dbReference type="PANTHER" id="PTHR11702:SF31">
    <property type="entry name" value="MITOCHONDRIAL RIBOSOME-ASSOCIATED GTPASE 2"/>
    <property type="match status" value="1"/>
</dbReference>
<evidence type="ECO:0008006" key="14">
    <source>
        <dbReference type="Google" id="ProtNLM"/>
    </source>
</evidence>
<dbReference type="Pfam" id="PF01018">
    <property type="entry name" value="GTP1_OBG"/>
    <property type="match status" value="1"/>
</dbReference>
<organism evidence="13">
    <name type="scientific">marine metagenome</name>
    <dbReference type="NCBI Taxonomy" id="408172"/>
    <lineage>
        <taxon>unclassified sequences</taxon>
        <taxon>metagenomes</taxon>
        <taxon>ecological metagenomes</taxon>
    </lineage>
</organism>
<feature type="domain" description="OBG-type G" evidence="10">
    <location>
        <begin position="161"/>
        <end position="287"/>
    </location>
</feature>
<dbReference type="Gene3D" id="3.30.300.350">
    <property type="entry name" value="GTP-binding protein OBG, C-terminal domain"/>
    <property type="match status" value="1"/>
</dbReference>
<gene>
    <name evidence="13" type="ORF">METZ01_LOCUS79333</name>
</gene>
<dbReference type="PROSITE" id="PS51883">
    <property type="entry name" value="OBG"/>
    <property type="match status" value="1"/>
</dbReference>
<dbReference type="GO" id="GO:0000287">
    <property type="term" value="F:magnesium ion binding"/>
    <property type="evidence" value="ECO:0007669"/>
    <property type="project" value="InterPro"/>
</dbReference>
<dbReference type="InterPro" id="IPR036346">
    <property type="entry name" value="GTP-bd_prot_GTP1/OBG_C_sf"/>
</dbReference>
<dbReference type="Gene3D" id="3.40.50.300">
    <property type="entry name" value="P-loop containing nucleotide triphosphate hydrolases"/>
    <property type="match status" value="1"/>
</dbReference>
<protein>
    <recommendedName>
        <fullName evidence="14">OBG-type G domain-containing protein</fullName>
    </recommendedName>
</protein>
<dbReference type="InterPro" id="IPR015349">
    <property type="entry name" value="OCT_dom"/>
</dbReference>
<keyword evidence="6" id="KW-0378">Hydrolase</keyword>
<dbReference type="PROSITE" id="PS51881">
    <property type="entry name" value="OCT"/>
    <property type="match status" value="1"/>
</dbReference>
<dbReference type="InterPro" id="IPR036726">
    <property type="entry name" value="GTP1_OBG_dom_sf"/>
</dbReference>
<reference evidence="13" key="1">
    <citation type="submission" date="2018-05" db="EMBL/GenBank/DDBJ databases">
        <authorList>
            <person name="Lanie J.A."/>
            <person name="Ng W.-L."/>
            <person name="Kazmierczak K.M."/>
            <person name="Andrzejewski T.M."/>
            <person name="Davidsen T.M."/>
            <person name="Wayne K.J."/>
            <person name="Tettelin H."/>
            <person name="Glass J.I."/>
            <person name="Rusch D."/>
            <person name="Podicherti R."/>
            <person name="Tsui H.-C.T."/>
            <person name="Winkler M.E."/>
        </authorList>
    </citation>
    <scope>NUCLEOTIDE SEQUENCE</scope>
</reference>
<evidence type="ECO:0000256" key="7">
    <source>
        <dbReference type="ARBA" id="ARBA00022842"/>
    </source>
</evidence>
<dbReference type="EMBL" id="UINC01006262">
    <property type="protein sequence ID" value="SVA26479.1"/>
    <property type="molecule type" value="Genomic_DNA"/>
</dbReference>
<dbReference type="SUPFAM" id="SSF82051">
    <property type="entry name" value="Obg GTP-binding protein N-terminal domain"/>
    <property type="match status" value="1"/>
</dbReference>
<dbReference type="NCBIfam" id="TIGR02729">
    <property type="entry name" value="Obg_CgtA"/>
    <property type="match status" value="1"/>
</dbReference>
<evidence type="ECO:0000313" key="13">
    <source>
        <dbReference type="EMBL" id="SVA26479.1"/>
    </source>
</evidence>
<keyword evidence="4" id="KW-0479">Metal-binding</keyword>
<feature type="domain" description="OCT" evidence="11">
    <location>
        <begin position="334"/>
        <end position="412"/>
    </location>
</feature>
<evidence type="ECO:0000259" key="10">
    <source>
        <dbReference type="PROSITE" id="PS51710"/>
    </source>
</evidence>
<dbReference type="InterPro" id="IPR006074">
    <property type="entry name" value="GTP1-OBG_CS"/>
</dbReference>
<comment type="cofactor">
    <cofactor evidence="1">
        <name>Mg(2+)</name>
        <dbReference type="ChEBI" id="CHEBI:18420"/>
    </cofactor>
</comment>
<evidence type="ECO:0000256" key="8">
    <source>
        <dbReference type="ARBA" id="ARBA00023134"/>
    </source>
</evidence>
<dbReference type="GO" id="GO:0003924">
    <property type="term" value="F:GTPase activity"/>
    <property type="evidence" value="ECO:0007669"/>
    <property type="project" value="InterPro"/>
</dbReference>
<evidence type="ECO:0000256" key="9">
    <source>
        <dbReference type="SAM" id="MobiDB-lite"/>
    </source>
</evidence>
<dbReference type="GO" id="GO:0005525">
    <property type="term" value="F:GTP binding"/>
    <property type="evidence" value="ECO:0007669"/>
    <property type="project" value="UniProtKB-KW"/>
</dbReference>
<feature type="region of interest" description="Disordered" evidence="9">
    <location>
        <begin position="61"/>
        <end position="83"/>
    </location>
</feature>
<evidence type="ECO:0000256" key="6">
    <source>
        <dbReference type="ARBA" id="ARBA00022801"/>
    </source>
</evidence>
<evidence type="ECO:0000259" key="12">
    <source>
        <dbReference type="PROSITE" id="PS51883"/>
    </source>
</evidence>
<comment type="similarity">
    <text evidence="2">Belongs to the TRAFAC class OBG-HflX-like GTPase superfamily. OBG GTPase family.</text>
</comment>
<dbReference type="PANTHER" id="PTHR11702">
    <property type="entry name" value="DEVELOPMENTALLY REGULATED GTP-BINDING PROTEIN-RELATED"/>
    <property type="match status" value="1"/>
</dbReference>
<dbReference type="NCBIfam" id="NF008955">
    <property type="entry name" value="PRK12297.1"/>
    <property type="match status" value="1"/>
</dbReference>
<dbReference type="InterPro" id="IPR006073">
    <property type="entry name" value="GTP-bd"/>
</dbReference>
<sequence>MSQFVDECGLNVRGGDGGAGAVSFRREAHVPKGGPDGGDGGHGGSVWLEADHNVASLLAFRDHPHRRAGNGTHGSGGKRHGRAAEDLVIKVPEGTTVRGLYSGEILADLVQHGDRWLGAEAGQGGHGNAKFLSNRRRAPGFAEQGEEGEEHWLTLELRLMADVALVGYPNVGKSTLISRISAAKPRIADYPFTTLEPNLGVVRSEGCPEFVVADIPGLIEGASEGRGLGHRFLRHVERARVLLVLVDLAPTALEEPIRQLEVILGELSAYQPELLERPRLVVGSRADVAEAGVTFDGDRLSAVTGEGLESLVHALGGLVEIARSAPPERPAVVVHRPPTEDVVVERGEDGTWEVADRRVARVANLNDLTNPDALDYLHDRLKRMGVDRALARAGVRDGEPVRIGRLEFTYEEG</sequence>
<name>A0A381UEB8_9ZZZZ</name>
<dbReference type="PROSITE" id="PS00905">
    <property type="entry name" value="GTP1_OBG"/>
    <property type="match status" value="1"/>
</dbReference>
<dbReference type="NCBIfam" id="NF008956">
    <property type="entry name" value="PRK12299.1"/>
    <property type="match status" value="1"/>
</dbReference>
<dbReference type="SUPFAM" id="SSF102741">
    <property type="entry name" value="Obg GTP-binding protein C-terminal domain"/>
    <property type="match status" value="1"/>
</dbReference>
<keyword evidence="8" id="KW-0342">GTP-binding</keyword>
<dbReference type="Pfam" id="PF09269">
    <property type="entry name" value="DUF1967"/>
    <property type="match status" value="1"/>
</dbReference>
<evidence type="ECO:0000256" key="5">
    <source>
        <dbReference type="ARBA" id="ARBA00022741"/>
    </source>
</evidence>
<evidence type="ECO:0000259" key="11">
    <source>
        <dbReference type="PROSITE" id="PS51881"/>
    </source>
</evidence>
<dbReference type="FunFam" id="2.70.210.12:FF:000001">
    <property type="entry name" value="GTPase Obg"/>
    <property type="match status" value="1"/>
</dbReference>
<dbReference type="InterPro" id="IPR014100">
    <property type="entry name" value="GTP-bd_Obg/CgtA"/>
</dbReference>
<dbReference type="InterPro" id="IPR031167">
    <property type="entry name" value="G_OBG"/>
</dbReference>
<dbReference type="NCBIfam" id="TIGR03595">
    <property type="entry name" value="Obg_CgtA_exten"/>
    <property type="match status" value="1"/>
</dbReference>
<dbReference type="NCBIfam" id="NF008954">
    <property type="entry name" value="PRK12296.1"/>
    <property type="match status" value="1"/>
</dbReference>
<keyword evidence="3" id="KW-0963">Cytoplasm</keyword>
<dbReference type="InterPro" id="IPR006169">
    <property type="entry name" value="GTP1_OBG_dom"/>
</dbReference>
<evidence type="ECO:0000256" key="3">
    <source>
        <dbReference type="ARBA" id="ARBA00022490"/>
    </source>
</evidence>
<feature type="domain" description="Obg" evidence="12">
    <location>
        <begin position="2"/>
        <end position="160"/>
    </location>
</feature>
<accession>A0A381UEB8</accession>
<evidence type="ECO:0000256" key="1">
    <source>
        <dbReference type="ARBA" id="ARBA00001946"/>
    </source>
</evidence>